<accession>A0A916KQ04</accession>
<dbReference type="EMBL" id="HF679134">
    <property type="protein sequence ID" value="CCU56236.1"/>
    <property type="molecule type" value="Genomic_DNA"/>
</dbReference>
<sequence length="345" mass="41680">MITKKINISINSTKNSYILWEIYVNIINNIIYAYNYYENDYTILFKILYNSIIDYKNLIKKYNIIKIYKKIIKDKSYKQFKKYGIYFNKNVNFNNDDIICKFLNTIRDDSELIYNALEFRNILYLRIQIDINISLNSSKLYNLNTFYHDKFKYKYNGLYPYIDVNGKHILIKNVEKTKYNKIYYEHIKPFIKINQTFKNRMELYDNLYLKKINNFNNKYGVFTNINIKNKQCIGVYGGIIINKKIFNYLYNFGYNSKYLIDLGDDYIMDSINIISKINTIYIKNITPNQKNNAKNIVFNCKTNKNKRLIINAIFATKFIKKEKKLYFLEILKIIIIMIQKLIKIF</sequence>
<evidence type="ECO:0000313" key="1">
    <source>
        <dbReference type="EMBL" id="CCU56236.1"/>
    </source>
</evidence>
<proteinExistence type="predicted"/>
<dbReference type="GeneID" id="15613660"/>
<evidence type="ECO:0000313" key="2">
    <source>
        <dbReference type="Proteomes" id="UP000792671"/>
    </source>
</evidence>
<reference evidence="1 2" key="1">
    <citation type="journal article" date="2013" name="J. Virol.">
        <title>New Insights into the Evolution of Entomopoxvirinae from the Complete Genome Sequences of Four Entomopoxviruses Infecting Adoxophyes honmai, Choristoneura biennis, Choristoneura rosaceana, and Mythimna separata.</title>
        <authorList>
            <person name="Theze J."/>
            <person name="Takatsuka J."/>
            <person name="Li Z."/>
            <person name="Gallais J."/>
            <person name="Doucet D."/>
            <person name="Arif B."/>
            <person name="Nakai M."/>
            <person name="Herniou E.A."/>
        </authorList>
    </citation>
    <scope>NUCLEOTIDE SEQUENCE [LARGE SCALE GENOMIC DNA]</scope>
</reference>
<dbReference type="Gene3D" id="2.170.270.10">
    <property type="entry name" value="SET domain"/>
    <property type="match status" value="1"/>
</dbReference>
<gene>
    <name evidence="1" type="ORF">MYSEV_038</name>
</gene>
<keyword evidence="2" id="KW-1185">Reference proteome</keyword>
<protein>
    <submittedName>
        <fullName evidence="1">Uncharacterized protein</fullName>
    </submittedName>
</protein>
<organism evidence="1 2">
    <name type="scientific">Mythimna separata entomopoxvirus 'L'</name>
    <dbReference type="NCBI Taxonomy" id="1293572"/>
    <lineage>
        <taxon>Viruses</taxon>
        <taxon>Varidnaviria</taxon>
        <taxon>Bamfordvirae</taxon>
        <taxon>Nucleocytoviricota</taxon>
        <taxon>Pokkesviricetes</taxon>
        <taxon>Chitovirales</taxon>
        <taxon>Poxviridae</taxon>
        <taxon>Entomopoxvirinae</taxon>
        <taxon>Betaentomopoxvirus</taxon>
        <taxon>Betaentomopoxvirus mseparata</taxon>
        <taxon>Mythimna separata entomopoxvirus</taxon>
    </lineage>
</organism>
<dbReference type="Proteomes" id="UP000792671">
    <property type="component" value="Genome"/>
</dbReference>
<dbReference type="RefSeq" id="YP_008003555.1">
    <property type="nucleotide sequence ID" value="NC_021246.1"/>
</dbReference>
<name>A0A916KQ04_9POXV</name>
<dbReference type="InterPro" id="IPR046341">
    <property type="entry name" value="SET_dom_sf"/>
</dbReference>
<dbReference type="KEGG" id="vg:15613660"/>